<evidence type="ECO:0000313" key="3">
    <source>
        <dbReference type="Proteomes" id="UP000007939"/>
    </source>
</evidence>
<dbReference type="Pfam" id="PF13625">
    <property type="entry name" value="Helicase_C_3"/>
    <property type="match status" value="1"/>
</dbReference>
<gene>
    <name evidence="2" type="ordered locus">Spico_0686</name>
</gene>
<evidence type="ECO:0000313" key="2">
    <source>
        <dbReference type="EMBL" id="AEC01912.1"/>
    </source>
</evidence>
<dbReference type="EMBL" id="CP002659">
    <property type="protein sequence ID" value="AEC01912.1"/>
    <property type="molecule type" value="Genomic_DNA"/>
</dbReference>
<dbReference type="InterPro" id="IPR032830">
    <property type="entry name" value="XPB/Ssl2_N"/>
</dbReference>
<proteinExistence type="predicted"/>
<dbReference type="RefSeq" id="WP_013739308.1">
    <property type="nucleotide sequence ID" value="NC_015436.1"/>
</dbReference>
<dbReference type="Proteomes" id="UP000007939">
    <property type="component" value="Chromosome"/>
</dbReference>
<protein>
    <recommendedName>
        <fullName evidence="1">Helicase XPB/Ssl2 N-terminal domain-containing protein</fullName>
    </recommendedName>
</protein>
<reference evidence="2 3" key="2">
    <citation type="journal article" date="2012" name="Stand. Genomic Sci.">
        <title>Complete genome sequence of the termite hindgut bacterium Spirochaeta coccoides type strain (SPN1(T)), reclassification in the genus Sphaerochaeta as Sphaerochaeta coccoides comb. nov. and emendations of the family Spirochaetaceae and the genus Sphaerochaeta.</title>
        <authorList>
            <person name="Abt B."/>
            <person name="Han C."/>
            <person name="Scheuner C."/>
            <person name="Lu M."/>
            <person name="Lapidus A."/>
            <person name="Nolan M."/>
            <person name="Lucas S."/>
            <person name="Hammon N."/>
            <person name="Deshpande S."/>
            <person name="Cheng J.F."/>
            <person name="Tapia R."/>
            <person name="Goodwin L.A."/>
            <person name="Pitluck S."/>
            <person name="Liolios K."/>
            <person name="Pagani I."/>
            <person name="Ivanova N."/>
            <person name="Mavromatis K."/>
            <person name="Mikhailova N."/>
            <person name="Huntemann M."/>
            <person name="Pati A."/>
            <person name="Chen A."/>
            <person name="Palaniappan K."/>
            <person name="Land M."/>
            <person name="Hauser L."/>
            <person name="Brambilla E.M."/>
            <person name="Rohde M."/>
            <person name="Spring S."/>
            <person name="Gronow S."/>
            <person name="Goker M."/>
            <person name="Woyke T."/>
            <person name="Bristow J."/>
            <person name="Eisen J.A."/>
            <person name="Markowitz V."/>
            <person name="Hugenholtz P."/>
            <person name="Kyrpides N.C."/>
            <person name="Klenk H.P."/>
            <person name="Detter J.C."/>
        </authorList>
    </citation>
    <scope>NUCLEOTIDE SEQUENCE [LARGE SCALE GENOMIC DNA]</scope>
    <source>
        <strain evidence="3">ATCC BAA-1237 / DSM 17374 / SPN1</strain>
    </source>
</reference>
<dbReference type="AlphaFoldDB" id="F4GKZ9"/>
<keyword evidence="3" id="KW-1185">Reference proteome</keyword>
<dbReference type="STRING" id="760011.Spico_0686"/>
<name>F4GKZ9_PARC1</name>
<feature type="domain" description="Helicase XPB/Ssl2 N-terminal" evidence="1">
    <location>
        <begin position="357"/>
        <end position="448"/>
    </location>
</feature>
<sequence>MMREDVIAQWVKIISRYPDNSFFFIARNYLGHITTPFHKPEIIERLTSFFLAPAIQEKIFSLLDDDDNMLISAVMLMDSPSKEDIQKFFSDRLSYVELHKKLVNLEERLIFVPSPNDMRNHISVNPLFHDELHRKAVAFYPLLGENPQHASVSVPDRPFIDGEFLKAFFNLMASGRIPHGNPLPQVDSTVYAKIFPAWEPDRLTRALRLLLASAGNTRIFTLHADKHVMIDKSRMTEILSLAPLHSFCLILAWMLSEKLAFSPDNIQSIQQSVNDFLSTAQKLVPLYKESLPKLITLCLHANGLDRHRIDPAVFQDILEISGAVVVDGNLVHMSAHVRTLLSQQELQQEPMPHGSRLIIDSDGILSYNNPSPAKAHDMVSLIADVRSIDTYVHYEMTRGSFRRARDMGISLENMLQGIEDAVGEGTVPRFLRERLTAWEHLYGEARIYDGITLACSERLSRIIEHVPALGIHIHTRISNNIYLMRRDTEPQWRKILEDAGADMMPASIGSSGMYKKTHATSTIGENHLRWNFTLPPRQNYLLCNVPLQSTYTHQDSSFLNSISATAKKMDLRGDALQEMESRITNKLVLVESQLVRDRLYSGILSASGFDYQGKLNLCKSAVGDASMVLELHLGGDTEDIMVVQAMEVIDATKKNAMLKAKIMPDGQERIIPISSIFRVRRERFSLF</sequence>
<dbReference type="HOGENOM" id="CLU_430765_0_0_12"/>
<dbReference type="KEGG" id="scc:Spico_0686"/>
<reference evidence="3" key="1">
    <citation type="submission" date="2011-04" db="EMBL/GenBank/DDBJ databases">
        <title>The complete genome of Spirochaeta coccoides DSM 17374.</title>
        <authorList>
            <person name="Lucas S."/>
            <person name="Copeland A."/>
            <person name="Lapidus A."/>
            <person name="Bruce D."/>
            <person name="Goodwin L."/>
            <person name="Pitluck S."/>
            <person name="Peters L."/>
            <person name="Kyrpides N."/>
            <person name="Mavromatis K."/>
            <person name="Pagani I."/>
            <person name="Ivanova N."/>
            <person name="Ovchinnikova G."/>
            <person name="Lu M."/>
            <person name="Detter J.C."/>
            <person name="Tapia R."/>
            <person name="Han C."/>
            <person name="Land M."/>
            <person name="Hauser L."/>
            <person name="Markowitz V."/>
            <person name="Cheng J.-F."/>
            <person name="Hugenholtz P."/>
            <person name="Woyke T."/>
            <person name="Wu D."/>
            <person name="Spring S."/>
            <person name="Schroeder M."/>
            <person name="Brambilla E."/>
            <person name="Klenk H.-P."/>
            <person name="Eisen J.A."/>
        </authorList>
    </citation>
    <scope>NUCLEOTIDE SEQUENCE [LARGE SCALE GENOMIC DNA]</scope>
    <source>
        <strain evidence="3">ATCC BAA-1237 / DSM 17374 / SPN1</strain>
    </source>
</reference>
<dbReference type="OrthoDB" id="354326at2"/>
<accession>F4GKZ9</accession>
<dbReference type="eggNOG" id="ENOG5033VMJ">
    <property type="taxonomic scope" value="Bacteria"/>
</dbReference>
<evidence type="ECO:0000259" key="1">
    <source>
        <dbReference type="Pfam" id="PF13625"/>
    </source>
</evidence>
<organism evidence="2 3">
    <name type="scientific">Parasphaerochaeta coccoides (strain ATCC BAA-1237 / DSM 17374 / SPN1)</name>
    <name type="common">Sphaerochaeta coccoides</name>
    <dbReference type="NCBI Taxonomy" id="760011"/>
    <lineage>
        <taxon>Bacteria</taxon>
        <taxon>Pseudomonadati</taxon>
        <taxon>Spirochaetota</taxon>
        <taxon>Spirochaetia</taxon>
        <taxon>Spirochaetales</taxon>
        <taxon>Sphaerochaetaceae</taxon>
        <taxon>Parasphaerochaeta</taxon>
    </lineage>
</organism>